<evidence type="ECO:0000313" key="7">
    <source>
        <dbReference type="Proteomes" id="UP000685013"/>
    </source>
</evidence>
<feature type="domain" description="HTH La-type RNA-binding" evidence="5">
    <location>
        <begin position="102"/>
        <end position="193"/>
    </location>
</feature>
<feature type="region of interest" description="Disordered" evidence="3">
    <location>
        <begin position="298"/>
        <end position="359"/>
    </location>
</feature>
<dbReference type="Pfam" id="PF05383">
    <property type="entry name" value="La"/>
    <property type="match status" value="1"/>
</dbReference>
<evidence type="ECO:0000256" key="3">
    <source>
        <dbReference type="SAM" id="MobiDB-lite"/>
    </source>
</evidence>
<dbReference type="Proteomes" id="UP000685013">
    <property type="component" value="Chromosome 2"/>
</dbReference>
<dbReference type="Pfam" id="PF00076">
    <property type="entry name" value="RRM_1"/>
    <property type="match status" value="1"/>
</dbReference>
<reference evidence="6 7" key="1">
    <citation type="journal article" date="2021" name="Hortic Res">
        <title>The domestication of Cucurbita argyrosperma as revealed by the genome of its wild relative.</title>
        <authorList>
            <person name="Barrera-Redondo J."/>
            <person name="Sanchez-de la Vega G."/>
            <person name="Aguirre-Liguori J.A."/>
            <person name="Castellanos-Morales G."/>
            <person name="Gutierrez-Guerrero Y.T."/>
            <person name="Aguirre-Dugua X."/>
            <person name="Aguirre-Planter E."/>
            <person name="Tenaillon M.I."/>
            <person name="Lira-Saade R."/>
            <person name="Eguiarte L.E."/>
        </authorList>
    </citation>
    <scope>NUCLEOTIDE SEQUENCE [LARGE SCALE GENOMIC DNA]</scope>
    <source>
        <strain evidence="6">JBR-2021</strain>
    </source>
</reference>
<dbReference type="InterPro" id="IPR045180">
    <property type="entry name" value="La_dom_prot"/>
</dbReference>
<gene>
    <name evidence="6" type="primary">LARP6C</name>
    <name evidence="6" type="ORF">SDJN03_02439</name>
</gene>
<feature type="domain" description="RRM" evidence="4">
    <location>
        <begin position="200"/>
        <end position="290"/>
    </location>
</feature>
<dbReference type="GO" id="GO:0003723">
    <property type="term" value="F:RNA binding"/>
    <property type="evidence" value="ECO:0007669"/>
    <property type="project" value="UniProtKB-UniRule"/>
</dbReference>
<keyword evidence="1 2" id="KW-0694">RNA-binding</keyword>
<dbReference type="InterPro" id="IPR006630">
    <property type="entry name" value="La_HTH"/>
</dbReference>
<dbReference type="InterPro" id="IPR000504">
    <property type="entry name" value="RRM_dom"/>
</dbReference>
<evidence type="ECO:0000256" key="2">
    <source>
        <dbReference type="PROSITE-ProRule" id="PRU00332"/>
    </source>
</evidence>
<dbReference type="PANTHER" id="PTHR22792">
    <property type="entry name" value="LUPUS LA PROTEIN-RELATED"/>
    <property type="match status" value="1"/>
</dbReference>
<dbReference type="SMART" id="SM00715">
    <property type="entry name" value="LA"/>
    <property type="match status" value="1"/>
</dbReference>
<feature type="compositionally biased region" description="Basic residues" evidence="3">
    <location>
        <begin position="345"/>
        <end position="358"/>
    </location>
</feature>
<name>A0AAV6NYR5_9ROSI</name>
<feature type="compositionally biased region" description="Polar residues" evidence="3">
    <location>
        <begin position="313"/>
        <end position="342"/>
    </location>
</feature>
<dbReference type="PANTHER" id="PTHR22792:SF62">
    <property type="entry name" value="LA-RELATED PROTEIN 7"/>
    <property type="match status" value="1"/>
</dbReference>
<protein>
    <submittedName>
        <fullName evidence="6">La-related protein 6C</fullName>
    </submittedName>
</protein>
<sequence>MAEANSEEKVNENPEMEVKEAVNGDGVGSSNSNGNLSFKFNAQAPEFFPRSQTQMPVTGYFHPYFHFLGGAPATSDWFFIGDQEPTYLIPNPTIPLPNFSKNARSEDIQQKIVKQVEYQFSDMSLLANESLAKNISKDPDGYVPISVISSTKKVKSLSTNNNLIVQALRSSSKLVVSADGKKVRRKHPFTDKDKEELLSRTVVVENLPDNHSHHNLEKIFSVIGSVKTIRICHPPESNPCCSKGELFISNKLHALVEYETVELAERAAEKLNDERNWRKGLRVRLLLRRSPKSVLKTRKSEFESILDEDDSPSPVSIEQESLQSNIAELTTDFSSEENSTSSKKGWGRGRGKGRGRVHNHLDRSYSLPVTAMQSSSQILCEASSKLTSKSPRMPDGTKGFTMGRGKPLNSKSLYPFHIVLTCSSTCWKSVQPSARGRKSHDSSCCRVFAVVLHLTMVHHCDSLAATGFFPMIVAAIFIEE</sequence>
<dbReference type="SMART" id="SM00360">
    <property type="entry name" value="RRM"/>
    <property type="match status" value="1"/>
</dbReference>
<proteinExistence type="predicted"/>
<evidence type="ECO:0000313" key="6">
    <source>
        <dbReference type="EMBL" id="KAG6605122.1"/>
    </source>
</evidence>
<accession>A0AAV6NYR5</accession>
<feature type="non-terminal residue" evidence="6">
    <location>
        <position position="1"/>
    </location>
</feature>
<dbReference type="EMBL" id="JAGKQH010000002">
    <property type="protein sequence ID" value="KAG6605122.1"/>
    <property type="molecule type" value="Genomic_DNA"/>
</dbReference>
<dbReference type="PROSITE" id="PS50102">
    <property type="entry name" value="RRM"/>
    <property type="match status" value="1"/>
</dbReference>
<dbReference type="AlphaFoldDB" id="A0AAV6NYR5"/>
<evidence type="ECO:0000259" key="4">
    <source>
        <dbReference type="PROSITE" id="PS50102"/>
    </source>
</evidence>
<dbReference type="PROSITE" id="PS50961">
    <property type="entry name" value="HTH_LA"/>
    <property type="match status" value="1"/>
</dbReference>
<evidence type="ECO:0000256" key="1">
    <source>
        <dbReference type="ARBA" id="ARBA00022884"/>
    </source>
</evidence>
<evidence type="ECO:0000259" key="5">
    <source>
        <dbReference type="PROSITE" id="PS50961"/>
    </source>
</evidence>
<organism evidence="6 7">
    <name type="scientific">Cucurbita argyrosperma subsp. sororia</name>
    <dbReference type="NCBI Taxonomy" id="37648"/>
    <lineage>
        <taxon>Eukaryota</taxon>
        <taxon>Viridiplantae</taxon>
        <taxon>Streptophyta</taxon>
        <taxon>Embryophyta</taxon>
        <taxon>Tracheophyta</taxon>
        <taxon>Spermatophyta</taxon>
        <taxon>Magnoliopsida</taxon>
        <taxon>eudicotyledons</taxon>
        <taxon>Gunneridae</taxon>
        <taxon>Pentapetalae</taxon>
        <taxon>rosids</taxon>
        <taxon>fabids</taxon>
        <taxon>Cucurbitales</taxon>
        <taxon>Cucurbitaceae</taxon>
        <taxon>Cucurbiteae</taxon>
        <taxon>Cucurbita</taxon>
    </lineage>
</organism>
<keyword evidence="7" id="KW-1185">Reference proteome</keyword>
<comment type="caution">
    <text evidence="6">The sequence shown here is derived from an EMBL/GenBank/DDBJ whole genome shotgun (WGS) entry which is preliminary data.</text>
</comment>